<protein>
    <submittedName>
        <fullName evidence="2 3">Uncharacterized protein</fullName>
    </submittedName>
</protein>
<dbReference type="Gramene" id="Pp3c6_8619V3.1">
    <property type="protein sequence ID" value="PAC:32976509.CDS.1"/>
    <property type="gene ID" value="Pp3c6_8619"/>
</dbReference>
<evidence type="ECO:0000313" key="2">
    <source>
        <dbReference type="EMBL" id="PNR52310.1"/>
    </source>
</evidence>
<dbReference type="AlphaFoldDB" id="A0A2K1KEV5"/>
<reference evidence="3" key="3">
    <citation type="submission" date="2020-12" db="UniProtKB">
        <authorList>
            <consortium name="EnsemblPlants"/>
        </authorList>
    </citation>
    <scope>IDENTIFICATION</scope>
</reference>
<organism evidence="2">
    <name type="scientific">Physcomitrium patens</name>
    <name type="common">Spreading-leaved earth moss</name>
    <name type="synonym">Physcomitrella patens</name>
    <dbReference type="NCBI Taxonomy" id="3218"/>
    <lineage>
        <taxon>Eukaryota</taxon>
        <taxon>Viridiplantae</taxon>
        <taxon>Streptophyta</taxon>
        <taxon>Embryophyta</taxon>
        <taxon>Bryophyta</taxon>
        <taxon>Bryophytina</taxon>
        <taxon>Bryopsida</taxon>
        <taxon>Funariidae</taxon>
        <taxon>Funariales</taxon>
        <taxon>Funariaceae</taxon>
        <taxon>Physcomitrium</taxon>
    </lineage>
</organism>
<dbReference type="InParanoid" id="A0A2K1KEV5"/>
<reference evidence="2 4" key="2">
    <citation type="journal article" date="2018" name="Plant J.">
        <title>The Physcomitrella patens chromosome-scale assembly reveals moss genome structure and evolution.</title>
        <authorList>
            <person name="Lang D."/>
            <person name="Ullrich K.K."/>
            <person name="Murat F."/>
            <person name="Fuchs J."/>
            <person name="Jenkins J."/>
            <person name="Haas F.B."/>
            <person name="Piednoel M."/>
            <person name="Gundlach H."/>
            <person name="Van Bel M."/>
            <person name="Meyberg R."/>
            <person name="Vives C."/>
            <person name="Morata J."/>
            <person name="Symeonidi A."/>
            <person name="Hiss M."/>
            <person name="Muchero W."/>
            <person name="Kamisugi Y."/>
            <person name="Saleh O."/>
            <person name="Blanc G."/>
            <person name="Decker E.L."/>
            <person name="van Gessel N."/>
            <person name="Grimwood J."/>
            <person name="Hayes R.D."/>
            <person name="Graham S.W."/>
            <person name="Gunter L.E."/>
            <person name="McDaniel S.F."/>
            <person name="Hoernstein S.N.W."/>
            <person name="Larsson A."/>
            <person name="Li F.W."/>
            <person name="Perroud P.F."/>
            <person name="Phillips J."/>
            <person name="Ranjan P."/>
            <person name="Rokshar D.S."/>
            <person name="Rothfels C.J."/>
            <person name="Schneider L."/>
            <person name="Shu S."/>
            <person name="Stevenson D.W."/>
            <person name="Thummler F."/>
            <person name="Tillich M."/>
            <person name="Villarreal Aguilar J.C."/>
            <person name="Widiez T."/>
            <person name="Wong G.K."/>
            <person name="Wymore A."/>
            <person name="Zhang Y."/>
            <person name="Zimmer A.D."/>
            <person name="Quatrano R.S."/>
            <person name="Mayer K.F.X."/>
            <person name="Goodstein D."/>
            <person name="Casacuberta J.M."/>
            <person name="Vandepoele K."/>
            <person name="Reski R."/>
            <person name="Cuming A.C."/>
            <person name="Tuskan G.A."/>
            <person name="Maumus F."/>
            <person name="Salse J."/>
            <person name="Schmutz J."/>
            <person name="Rensing S.A."/>
        </authorList>
    </citation>
    <scope>NUCLEOTIDE SEQUENCE [LARGE SCALE GENOMIC DNA]</scope>
    <source>
        <strain evidence="3 4">cv. Gransden 2004</strain>
    </source>
</reference>
<evidence type="ECO:0000313" key="4">
    <source>
        <dbReference type="Proteomes" id="UP000006727"/>
    </source>
</evidence>
<feature type="region of interest" description="Disordered" evidence="1">
    <location>
        <begin position="1"/>
        <end position="43"/>
    </location>
</feature>
<reference evidence="2 4" key="1">
    <citation type="journal article" date="2008" name="Science">
        <title>The Physcomitrella genome reveals evolutionary insights into the conquest of land by plants.</title>
        <authorList>
            <person name="Rensing S."/>
            <person name="Lang D."/>
            <person name="Zimmer A."/>
            <person name="Terry A."/>
            <person name="Salamov A."/>
            <person name="Shapiro H."/>
            <person name="Nishiyama T."/>
            <person name="Perroud P.-F."/>
            <person name="Lindquist E."/>
            <person name="Kamisugi Y."/>
            <person name="Tanahashi T."/>
            <person name="Sakakibara K."/>
            <person name="Fujita T."/>
            <person name="Oishi K."/>
            <person name="Shin-I T."/>
            <person name="Kuroki Y."/>
            <person name="Toyoda A."/>
            <person name="Suzuki Y."/>
            <person name="Hashimoto A."/>
            <person name="Yamaguchi K."/>
            <person name="Sugano A."/>
            <person name="Kohara Y."/>
            <person name="Fujiyama A."/>
            <person name="Anterola A."/>
            <person name="Aoki S."/>
            <person name="Ashton N."/>
            <person name="Barbazuk W.B."/>
            <person name="Barker E."/>
            <person name="Bennetzen J."/>
            <person name="Bezanilla M."/>
            <person name="Blankenship R."/>
            <person name="Cho S.H."/>
            <person name="Dutcher S."/>
            <person name="Estelle M."/>
            <person name="Fawcett J.A."/>
            <person name="Gundlach H."/>
            <person name="Hanada K."/>
            <person name="Heyl A."/>
            <person name="Hicks K.A."/>
            <person name="Hugh J."/>
            <person name="Lohr M."/>
            <person name="Mayer K."/>
            <person name="Melkozernov A."/>
            <person name="Murata T."/>
            <person name="Nelson D."/>
            <person name="Pils B."/>
            <person name="Prigge M."/>
            <person name="Reiss B."/>
            <person name="Renner T."/>
            <person name="Rombauts S."/>
            <person name="Rushton P."/>
            <person name="Sanderfoot A."/>
            <person name="Schween G."/>
            <person name="Shiu S.-H."/>
            <person name="Stueber K."/>
            <person name="Theodoulou F.L."/>
            <person name="Tu H."/>
            <person name="Van de Peer Y."/>
            <person name="Verrier P.J."/>
            <person name="Waters E."/>
            <person name="Wood A."/>
            <person name="Yang L."/>
            <person name="Cove D."/>
            <person name="Cuming A."/>
            <person name="Hasebe M."/>
            <person name="Lucas S."/>
            <person name="Mishler D.B."/>
            <person name="Reski R."/>
            <person name="Grigoriev I."/>
            <person name="Quatrano R.S."/>
            <person name="Boore J.L."/>
        </authorList>
    </citation>
    <scope>NUCLEOTIDE SEQUENCE [LARGE SCALE GENOMIC DNA]</scope>
    <source>
        <strain evidence="3 4">cv. Gransden 2004</strain>
    </source>
</reference>
<dbReference type="EnsemblPlants" id="Pp3c6_8619V3.1">
    <property type="protein sequence ID" value="PAC:32976509.CDS.1"/>
    <property type="gene ID" value="Pp3c6_8619"/>
</dbReference>
<evidence type="ECO:0000313" key="3">
    <source>
        <dbReference type="EnsemblPlants" id="PAC:32976509.CDS.1"/>
    </source>
</evidence>
<sequence>MGGRRKSQKCKTPLQLRCSPPPANTENTSHCTHTHTHTHTTIPKIRTQLPVERAPHHQDKPPTTNCVLAALCLQPPPPLYNIATSSLRLSAKKAQASPHFLDIRS</sequence>
<accession>A0A2K1KEV5</accession>
<proteinExistence type="predicted"/>
<name>A0A2K1KEV5_PHYPA</name>
<evidence type="ECO:0000256" key="1">
    <source>
        <dbReference type="SAM" id="MobiDB-lite"/>
    </source>
</evidence>
<dbReference type="EMBL" id="ABEU02000006">
    <property type="protein sequence ID" value="PNR52310.1"/>
    <property type="molecule type" value="Genomic_DNA"/>
</dbReference>
<keyword evidence="4" id="KW-1185">Reference proteome</keyword>
<dbReference type="Proteomes" id="UP000006727">
    <property type="component" value="Chromosome 6"/>
</dbReference>
<gene>
    <name evidence="2" type="ORF">PHYPA_008684</name>
</gene>